<reference evidence="5" key="3">
    <citation type="submission" date="2025-09" db="UniProtKB">
        <authorList>
            <consortium name="Ensembl"/>
        </authorList>
    </citation>
    <scope>IDENTIFICATION</scope>
</reference>
<keyword evidence="2" id="KW-0396">Initiation factor</keyword>
<reference evidence="5" key="2">
    <citation type="submission" date="2025-08" db="UniProtKB">
        <authorList>
            <consortium name="Ensembl"/>
        </authorList>
    </citation>
    <scope>IDENTIFICATION</scope>
</reference>
<dbReference type="STRING" id="13616.ENSMODP00000049798"/>
<dbReference type="Ensembl" id="ENSMODT00000072731.1">
    <property type="protein sequence ID" value="ENSMODP00000049798.1"/>
    <property type="gene ID" value="ENSMODG00000045045.1"/>
</dbReference>
<dbReference type="GeneTree" id="ENSGT00390000009409"/>
<dbReference type="GO" id="GO:0043022">
    <property type="term" value="F:ribosome binding"/>
    <property type="evidence" value="ECO:0007669"/>
    <property type="project" value="InterPro"/>
</dbReference>
<evidence type="ECO:0000256" key="1">
    <source>
        <dbReference type="ARBA" id="ARBA00022490"/>
    </source>
</evidence>
<evidence type="ECO:0000313" key="6">
    <source>
        <dbReference type="Proteomes" id="UP000002280"/>
    </source>
</evidence>
<dbReference type="SUPFAM" id="SSF48371">
    <property type="entry name" value="ARM repeat"/>
    <property type="match status" value="1"/>
</dbReference>
<dbReference type="GO" id="GO:0003743">
    <property type="term" value="F:translation initiation factor activity"/>
    <property type="evidence" value="ECO:0007669"/>
    <property type="project" value="UniProtKB-KW"/>
</dbReference>
<protein>
    <recommendedName>
        <fullName evidence="4">CSN8/PSMD8/EIF3K domain-containing protein</fullName>
    </recommendedName>
</protein>
<dbReference type="Gene3D" id="1.25.40.250">
    <property type="entry name" value="ARM repeat, domain 1"/>
    <property type="match status" value="1"/>
</dbReference>
<organism evidence="5 6">
    <name type="scientific">Monodelphis domestica</name>
    <name type="common">Gray short-tailed opossum</name>
    <dbReference type="NCBI Taxonomy" id="13616"/>
    <lineage>
        <taxon>Eukaryota</taxon>
        <taxon>Metazoa</taxon>
        <taxon>Chordata</taxon>
        <taxon>Craniata</taxon>
        <taxon>Vertebrata</taxon>
        <taxon>Euteleostomi</taxon>
        <taxon>Mammalia</taxon>
        <taxon>Metatheria</taxon>
        <taxon>Didelphimorphia</taxon>
        <taxon>Didelphidae</taxon>
        <taxon>Monodelphis</taxon>
    </lineage>
</organism>
<dbReference type="InParanoid" id="A0A5F8GQ28"/>
<dbReference type="InterPro" id="IPR016024">
    <property type="entry name" value="ARM-type_fold"/>
</dbReference>
<reference evidence="5 6" key="1">
    <citation type="journal article" date="2007" name="Nature">
        <title>Genome of the marsupial Monodelphis domestica reveals innovation in non-coding sequences.</title>
        <authorList>
            <person name="Mikkelsen T.S."/>
            <person name="Wakefield M.J."/>
            <person name="Aken B."/>
            <person name="Amemiya C.T."/>
            <person name="Chang J.L."/>
            <person name="Duke S."/>
            <person name="Garber M."/>
            <person name="Gentles A.J."/>
            <person name="Goodstadt L."/>
            <person name="Heger A."/>
            <person name="Jurka J."/>
            <person name="Kamal M."/>
            <person name="Mauceli E."/>
            <person name="Searle S.M."/>
            <person name="Sharpe T."/>
            <person name="Baker M.L."/>
            <person name="Batzer M.A."/>
            <person name="Benos P.V."/>
            <person name="Belov K."/>
            <person name="Clamp M."/>
            <person name="Cook A."/>
            <person name="Cuff J."/>
            <person name="Das R."/>
            <person name="Davidow L."/>
            <person name="Deakin J.E."/>
            <person name="Fazzari M.J."/>
            <person name="Glass J.L."/>
            <person name="Grabherr M."/>
            <person name="Greally J.M."/>
            <person name="Gu W."/>
            <person name="Hore T.A."/>
            <person name="Huttley G.A."/>
            <person name="Kleber M."/>
            <person name="Jirtle R.L."/>
            <person name="Koina E."/>
            <person name="Lee J.T."/>
            <person name="Mahony S."/>
            <person name="Marra M.A."/>
            <person name="Miller R.D."/>
            <person name="Nicholls R.D."/>
            <person name="Oda M."/>
            <person name="Papenfuss A.T."/>
            <person name="Parra Z.E."/>
            <person name="Pollock D.D."/>
            <person name="Ray D.A."/>
            <person name="Schein J.E."/>
            <person name="Speed T.P."/>
            <person name="Thompson K."/>
            <person name="VandeBerg J.L."/>
            <person name="Wade C.M."/>
            <person name="Walker J.A."/>
            <person name="Waters P.D."/>
            <person name="Webber C."/>
            <person name="Weidman J.R."/>
            <person name="Xie X."/>
            <person name="Zody M.C."/>
            <person name="Baldwin J."/>
            <person name="Abdouelleil A."/>
            <person name="Abdulkadir J."/>
            <person name="Abebe A."/>
            <person name="Abera B."/>
            <person name="Abreu J."/>
            <person name="Acer S.C."/>
            <person name="Aftuck L."/>
            <person name="Alexander A."/>
            <person name="An P."/>
            <person name="Anderson E."/>
            <person name="Anderson S."/>
            <person name="Arachi H."/>
            <person name="Azer M."/>
            <person name="Bachantsang P."/>
            <person name="Barry A."/>
            <person name="Bayul T."/>
            <person name="Berlin A."/>
            <person name="Bessette D."/>
            <person name="Bloom T."/>
            <person name="Bloom T."/>
            <person name="Boguslavskiy L."/>
            <person name="Bonnet C."/>
            <person name="Boukhgalter B."/>
            <person name="Bourzgui I."/>
            <person name="Brown A."/>
            <person name="Cahill P."/>
            <person name="Channer S."/>
            <person name="Cheshatsang Y."/>
            <person name="Chuda L."/>
            <person name="Citroen M."/>
            <person name="Collymore A."/>
            <person name="Cooke P."/>
            <person name="Costello M."/>
            <person name="D'Aco K."/>
            <person name="Daza R."/>
            <person name="De Haan G."/>
            <person name="DeGray S."/>
            <person name="DeMaso C."/>
            <person name="Dhargay N."/>
            <person name="Dooley K."/>
            <person name="Dooley E."/>
            <person name="Doricent M."/>
            <person name="Dorje P."/>
            <person name="Dorjee K."/>
            <person name="Dupes A."/>
            <person name="Elong R."/>
            <person name="Falk J."/>
            <person name="Farina A."/>
            <person name="Faro S."/>
            <person name="Ferguson D."/>
            <person name="Fisher S."/>
            <person name="Foley C.D."/>
            <person name="Franke A."/>
            <person name="Friedrich D."/>
            <person name="Gadbois L."/>
            <person name="Gearin G."/>
            <person name="Gearin C.R."/>
            <person name="Giannoukos G."/>
            <person name="Goode T."/>
            <person name="Graham J."/>
            <person name="Grandbois E."/>
            <person name="Grewal S."/>
            <person name="Gyaltsen K."/>
            <person name="Hafez N."/>
            <person name="Hagos B."/>
            <person name="Hall J."/>
            <person name="Henson C."/>
            <person name="Hollinger A."/>
            <person name="Honan T."/>
            <person name="Huard M.D."/>
            <person name="Hughes L."/>
            <person name="Hurhula B."/>
            <person name="Husby M.E."/>
            <person name="Kamat A."/>
            <person name="Kanga B."/>
            <person name="Kashin S."/>
            <person name="Khazanovich D."/>
            <person name="Kisner P."/>
            <person name="Lance K."/>
            <person name="Lara M."/>
            <person name="Lee W."/>
            <person name="Lennon N."/>
            <person name="Letendre F."/>
            <person name="LeVine R."/>
            <person name="Lipovsky A."/>
            <person name="Liu X."/>
            <person name="Liu J."/>
            <person name="Liu S."/>
            <person name="Lokyitsang T."/>
            <person name="Lokyitsang Y."/>
            <person name="Lubonja R."/>
            <person name="Lui A."/>
            <person name="MacDonald P."/>
            <person name="Magnisalis V."/>
            <person name="Maru K."/>
            <person name="Matthews C."/>
            <person name="McCusker W."/>
            <person name="McDonough S."/>
            <person name="Mehta T."/>
            <person name="Meldrim J."/>
            <person name="Meneus L."/>
            <person name="Mihai O."/>
            <person name="Mihalev A."/>
            <person name="Mihova T."/>
            <person name="Mittelman R."/>
            <person name="Mlenga V."/>
            <person name="Montmayeur A."/>
            <person name="Mulrain L."/>
            <person name="Navidi A."/>
            <person name="Naylor J."/>
            <person name="Negash T."/>
            <person name="Nguyen T."/>
            <person name="Nguyen N."/>
            <person name="Nicol R."/>
            <person name="Norbu C."/>
            <person name="Norbu N."/>
            <person name="Novod N."/>
            <person name="O'Neill B."/>
            <person name="Osman S."/>
            <person name="Markiewicz E."/>
            <person name="Oyono O.L."/>
            <person name="Patti C."/>
            <person name="Phunkhang P."/>
            <person name="Pierre F."/>
            <person name="Priest M."/>
            <person name="Raghuraman S."/>
            <person name="Rege F."/>
            <person name="Reyes R."/>
            <person name="Rise C."/>
            <person name="Rogov P."/>
            <person name="Ross K."/>
            <person name="Ryan E."/>
            <person name="Settipalli S."/>
            <person name="Shea T."/>
            <person name="Sherpa N."/>
            <person name="Shi L."/>
            <person name="Shih D."/>
            <person name="Sparrow T."/>
            <person name="Spaulding J."/>
            <person name="Stalker J."/>
            <person name="Stange-Thomann N."/>
            <person name="Stavropoulos S."/>
            <person name="Stone C."/>
            <person name="Strader C."/>
            <person name="Tesfaye S."/>
            <person name="Thomson T."/>
            <person name="Thoulutsang Y."/>
            <person name="Thoulutsang D."/>
            <person name="Topham K."/>
            <person name="Topping I."/>
            <person name="Tsamla T."/>
            <person name="Vassiliev H."/>
            <person name="Vo A."/>
            <person name="Wangchuk T."/>
            <person name="Wangdi T."/>
            <person name="Weiand M."/>
            <person name="Wilkinson J."/>
            <person name="Wilson A."/>
            <person name="Yadav S."/>
            <person name="Young G."/>
            <person name="Yu Q."/>
            <person name="Zembek L."/>
            <person name="Zhong D."/>
            <person name="Zimmer A."/>
            <person name="Zwirko Z."/>
            <person name="Jaffe D.B."/>
            <person name="Alvarez P."/>
            <person name="Brockman W."/>
            <person name="Butler J."/>
            <person name="Chin C."/>
            <person name="Gnerre S."/>
            <person name="MacCallum I."/>
            <person name="Graves J.A."/>
            <person name="Ponting C.P."/>
            <person name="Breen M."/>
            <person name="Samollow P.B."/>
            <person name="Lander E.S."/>
            <person name="Lindblad-Toh K."/>
        </authorList>
    </citation>
    <scope>NUCLEOTIDE SEQUENCE [LARGE SCALE GENOMIC DNA]</scope>
</reference>
<dbReference type="Proteomes" id="UP000002280">
    <property type="component" value="Chromosome 2"/>
</dbReference>
<dbReference type="PANTHER" id="PTHR13022:SF0">
    <property type="entry name" value="EUKARYOTIC TRANSLATION INITIATION FACTOR 3 SUBUNIT K"/>
    <property type="match status" value="1"/>
</dbReference>
<keyword evidence="1" id="KW-0963">Cytoplasm</keyword>
<dbReference type="InterPro" id="IPR033464">
    <property type="entry name" value="CSN8_PSD8_EIF3K"/>
</dbReference>
<dbReference type="Gene3D" id="1.10.10.10">
    <property type="entry name" value="Winged helix-like DNA-binding domain superfamily/Winged helix DNA-binding domain"/>
    <property type="match status" value="1"/>
</dbReference>
<dbReference type="FunFam" id="1.10.10.10:FF:000212">
    <property type="entry name" value="Eukaryotic translation initiation factor 3 subunit K"/>
    <property type="match status" value="1"/>
</dbReference>
<feature type="domain" description="CSN8/PSMD8/EIF3K" evidence="4">
    <location>
        <begin position="19"/>
        <end position="155"/>
    </location>
</feature>
<dbReference type="FunCoup" id="A0A5F8GQ28">
    <property type="interactions" value="1583"/>
</dbReference>
<dbReference type="Pfam" id="PF10075">
    <property type="entry name" value="CSN8_PSD8_EIF3K"/>
    <property type="match status" value="1"/>
</dbReference>
<name>A0A5F8GQ28_MONDO</name>
<dbReference type="InterPro" id="IPR016020">
    <property type="entry name" value="Transl_init_fac_sub12_N_euk"/>
</dbReference>
<evidence type="ECO:0000256" key="3">
    <source>
        <dbReference type="ARBA" id="ARBA00022917"/>
    </source>
</evidence>
<dbReference type="InterPro" id="IPR036388">
    <property type="entry name" value="WH-like_DNA-bd_sf"/>
</dbReference>
<dbReference type="GO" id="GO:0006446">
    <property type="term" value="P:regulation of translational initiation"/>
    <property type="evidence" value="ECO:0007669"/>
    <property type="project" value="InterPro"/>
</dbReference>
<proteinExistence type="predicted"/>
<keyword evidence="6" id="KW-1185">Reference proteome</keyword>
<dbReference type="InterPro" id="IPR009374">
    <property type="entry name" value="eIF3k"/>
</dbReference>
<dbReference type="InterPro" id="IPR036390">
    <property type="entry name" value="WH_DNA-bd_sf"/>
</dbReference>
<accession>A0A5F8GQ28</accession>
<dbReference type="SUPFAM" id="SSF46785">
    <property type="entry name" value="Winged helix' DNA-binding domain"/>
    <property type="match status" value="1"/>
</dbReference>
<dbReference type="OMA" id="VEISTIM"/>
<dbReference type="PANTHER" id="PTHR13022">
    <property type="entry name" value="EUKARYOTIC TRANSLATION INITIATION FACTOR 3 SUBUNIT 11"/>
    <property type="match status" value="1"/>
</dbReference>
<dbReference type="Bgee" id="ENSMODG00000045045">
    <property type="expression patterns" value="Expressed in liver and 1 other cell type or tissue"/>
</dbReference>
<dbReference type="AlphaFoldDB" id="A0A5F8GQ28"/>
<evidence type="ECO:0000259" key="4">
    <source>
        <dbReference type="Pfam" id="PF10075"/>
    </source>
</evidence>
<dbReference type="GO" id="GO:0005852">
    <property type="term" value="C:eukaryotic translation initiation factor 3 complex"/>
    <property type="evidence" value="ECO:0000318"/>
    <property type="project" value="GO_Central"/>
</dbReference>
<keyword evidence="3" id="KW-0648">Protein biosynthesis</keyword>
<evidence type="ECO:0000313" key="5">
    <source>
        <dbReference type="Ensembl" id="ENSMODP00000049798.1"/>
    </source>
</evidence>
<evidence type="ECO:0000256" key="2">
    <source>
        <dbReference type="ARBA" id="ARBA00022540"/>
    </source>
</evidence>
<sequence length="182" mass="20968">QIQPWRLHTNVGKLLKSIDRVTAQILPKTLTNLPHMDFTVCKCLIDQAYQETQPITQILYLGDLLEACHFQAFWHVLENMDLLLLHGVTGFENSVQKHHYLGITYQQIGCWLLDQMLGDLSDRQLKIWGSKYGWSSSEAGPIFICDQEESIKSKNIMEKFNYVSPFIIISQKHSTLAYVGKK</sequence>